<reference evidence="7" key="2">
    <citation type="submission" date="2025-09" db="UniProtKB">
        <authorList>
            <consortium name="Ensembl"/>
        </authorList>
    </citation>
    <scope>IDENTIFICATION</scope>
</reference>
<dbReference type="InterPro" id="IPR009786">
    <property type="entry name" value="Spot_14"/>
</dbReference>
<dbReference type="Proteomes" id="UP000472267">
    <property type="component" value="Unassembled WGS sequence"/>
</dbReference>
<evidence type="ECO:0000256" key="3">
    <source>
        <dbReference type="ARBA" id="ARBA00009488"/>
    </source>
</evidence>
<dbReference type="AlphaFoldDB" id="A0A672FUJ8"/>
<dbReference type="Pfam" id="PF07084">
    <property type="entry name" value="Spot_14"/>
    <property type="match status" value="1"/>
</dbReference>
<dbReference type="InParanoid" id="A0A672FUJ8"/>
<keyword evidence="4" id="KW-0963">Cytoplasm</keyword>
<proteinExistence type="inferred from homology"/>
<dbReference type="PANTHER" id="PTHR14315">
    <property type="entry name" value="SPOT14 FAMILY MEMBER"/>
    <property type="match status" value="1"/>
</dbReference>
<comment type="subcellular location">
    <subcellularLocation>
        <location evidence="2">Cytoplasm</location>
    </subcellularLocation>
    <subcellularLocation>
        <location evidence="1">Nucleus</location>
    </subcellularLocation>
</comment>
<dbReference type="GO" id="GO:0046890">
    <property type="term" value="P:regulation of lipid biosynthetic process"/>
    <property type="evidence" value="ECO:0007669"/>
    <property type="project" value="TreeGrafter"/>
</dbReference>
<keyword evidence="8" id="KW-1185">Reference proteome</keyword>
<dbReference type="Ensembl" id="ENSSFAT00005010116.1">
    <property type="protein sequence ID" value="ENSSFAP00005009672.1"/>
    <property type="gene ID" value="ENSSFAG00005005519.1"/>
</dbReference>
<organism evidence="7 8">
    <name type="scientific">Salarias fasciatus</name>
    <name type="common">Jewelled blenny</name>
    <name type="synonym">Blennius fasciatus</name>
    <dbReference type="NCBI Taxonomy" id="181472"/>
    <lineage>
        <taxon>Eukaryota</taxon>
        <taxon>Metazoa</taxon>
        <taxon>Chordata</taxon>
        <taxon>Craniata</taxon>
        <taxon>Vertebrata</taxon>
        <taxon>Euteleostomi</taxon>
        <taxon>Actinopterygii</taxon>
        <taxon>Neopterygii</taxon>
        <taxon>Teleostei</taxon>
        <taxon>Neoteleostei</taxon>
        <taxon>Acanthomorphata</taxon>
        <taxon>Ovalentaria</taxon>
        <taxon>Blenniimorphae</taxon>
        <taxon>Blenniiformes</taxon>
        <taxon>Blennioidei</taxon>
        <taxon>Blenniidae</taxon>
        <taxon>Salariinae</taxon>
        <taxon>Salarias</taxon>
    </lineage>
</organism>
<feature type="region of interest" description="Disordered" evidence="6">
    <location>
        <begin position="65"/>
        <end position="139"/>
    </location>
</feature>
<name>A0A672FUJ8_SALFA</name>
<evidence type="ECO:0000256" key="5">
    <source>
        <dbReference type="ARBA" id="ARBA00023242"/>
    </source>
</evidence>
<evidence type="ECO:0000313" key="7">
    <source>
        <dbReference type="Ensembl" id="ENSSFAP00005009672.1"/>
    </source>
</evidence>
<dbReference type="InterPro" id="IPR053719">
    <property type="entry name" value="Lipogen_MT_Stabilize_sf"/>
</dbReference>
<protein>
    <submittedName>
        <fullName evidence="7">MID1 interacting protein 1a</fullName>
    </submittedName>
</protein>
<sequence>MMQMQETPNQKNSLFNAMNSFIGAVNNMDQTIMVPSLLRDVPVDGDSELSSLKADMDEGDMYSHYQLLKSIRRDSSGASGAPRRTRGPGEAVHRANGLTRRYKKEVGSEAGASNTQRTLHPEQASLFTPPSLPSAGRSA</sequence>
<evidence type="ECO:0000256" key="1">
    <source>
        <dbReference type="ARBA" id="ARBA00004123"/>
    </source>
</evidence>
<dbReference type="GO" id="GO:0005634">
    <property type="term" value="C:nucleus"/>
    <property type="evidence" value="ECO:0007669"/>
    <property type="project" value="UniProtKB-SubCell"/>
</dbReference>
<dbReference type="GO" id="GO:0005829">
    <property type="term" value="C:cytosol"/>
    <property type="evidence" value="ECO:0007669"/>
    <property type="project" value="TreeGrafter"/>
</dbReference>
<reference evidence="7" key="1">
    <citation type="submission" date="2025-08" db="UniProtKB">
        <authorList>
            <consortium name="Ensembl"/>
        </authorList>
    </citation>
    <scope>IDENTIFICATION</scope>
</reference>
<evidence type="ECO:0000256" key="4">
    <source>
        <dbReference type="ARBA" id="ARBA00022490"/>
    </source>
</evidence>
<evidence type="ECO:0000256" key="6">
    <source>
        <dbReference type="SAM" id="MobiDB-lite"/>
    </source>
</evidence>
<keyword evidence="5" id="KW-0539">Nucleus</keyword>
<dbReference type="Gene3D" id="6.10.140.1610">
    <property type="match status" value="1"/>
</dbReference>
<dbReference type="PANTHER" id="PTHR14315:SF19">
    <property type="entry name" value="MID1-INTERACTING PROTEIN 1-B-RELATED"/>
    <property type="match status" value="1"/>
</dbReference>
<evidence type="ECO:0000256" key="2">
    <source>
        <dbReference type="ARBA" id="ARBA00004496"/>
    </source>
</evidence>
<evidence type="ECO:0000313" key="8">
    <source>
        <dbReference type="Proteomes" id="UP000472267"/>
    </source>
</evidence>
<comment type="similarity">
    <text evidence="3">Belongs to the SPOT14 family.</text>
</comment>
<accession>A0A672FUJ8</accession>